<sequence length="401" mass="42012">MTEAYIFDAVRTPRGKGKKDGALYSVKPVQLVAGLLNALQARNDLDTSQVDDIVLGCVTPVGDQGADIAKTAAMVADWDVSVAGVQLNRFCASGLEAVNMGAMKVRSGFEDLVVVGGVESMSRVPMGSDGGAWVMDPETNIHTNFVPQGIGADLIATLEGFSRADVDAFALRSQQKAARASADGSFARSLVPVTDQNGIVLLDHDEFIRGDSTLEGLGKLKPSFEMMGQMGFDATALRVYSHVERIDHVHTPGNSSGIVDGAALMLIGSEAKGKELGLKPRARIVATAVTSTDPTIMLTGPAPATRKALAKAGLSIDDIDLFEVNEAFASVVMKFMKDMGVSEDKVNVNGGSIAMGHPLGATGCASLGTLLDELEKRQLRYGLATLCVGGGMGIATIIERI</sequence>
<name>A4XVI1_ECTM1</name>
<keyword evidence="3 5" id="KW-0012">Acyltransferase</keyword>
<dbReference type="HOGENOM" id="CLU_031026_2_3_6"/>
<dbReference type="PROSITE" id="PS00099">
    <property type="entry name" value="THIOLASE_3"/>
    <property type="match status" value="1"/>
</dbReference>
<dbReference type="InterPro" id="IPR020615">
    <property type="entry name" value="Thiolase_acyl_enz_int_AS"/>
</dbReference>
<protein>
    <submittedName>
        <fullName evidence="8">Acetyl-CoA acetyltransferase</fullName>
        <ecNumber evidence="8">2.3.1.16</ecNumber>
    </submittedName>
</protein>
<evidence type="ECO:0000256" key="2">
    <source>
        <dbReference type="ARBA" id="ARBA00022679"/>
    </source>
</evidence>
<dbReference type="Pfam" id="PF00108">
    <property type="entry name" value="Thiolase_N"/>
    <property type="match status" value="1"/>
</dbReference>
<evidence type="ECO:0000259" key="7">
    <source>
        <dbReference type="Pfam" id="PF02803"/>
    </source>
</evidence>
<organism evidence="8">
    <name type="scientific">Ectopseudomonas mendocina (strain ymp)</name>
    <name type="common">Pseudomonas mendocina</name>
    <dbReference type="NCBI Taxonomy" id="399739"/>
    <lineage>
        <taxon>Bacteria</taxon>
        <taxon>Pseudomonadati</taxon>
        <taxon>Pseudomonadota</taxon>
        <taxon>Gammaproteobacteria</taxon>
        <taxon>Pseudomonadales</taxon>
        <taxon>Pseudomonadaceae</taxon>
        <taxon>Ectopseudomonas</taxon>
    </lineage>
</organism>
<feature type="active site" description="Acyl-thioester intermediate" evidence="4">
    <location>
        <position position="91"/>
    </location>
</feature>
<dbReference type="OrthoDB" id="9764638at2"/>
<dbReference type="PIRSF" id="PIRSF000429">
    <property type="entry name" value="Ac-CoA_Ac_transf"/>
    <property type="match status" value="1"/>
</dbReference>
<evidence type="ECO:0000256" key="4">
    <source>
        <dbReference type="PIRSR" id="PIRSR000429-1"/>
    </source>
</evidence>
<dbReference type="EC" id="2.3.1.16" evidence="8"/>
<dbReference type="PATRIC" id="fig|399739.8.peg.2619"/>
<dbReference type="EMBL" id="CP000680">
    <property type="protein sequence ID" value="ABP85347.1"/>
    <property type="molecule type" value="Genomic_DNA"/>
</dbReference>
<dbReference type="InterPro" id="IPR016039">
    <property type="entry name" value="Thiolase-like"/>
</dbReference>
<dbReference type="NCBIfam" id="TIGR01930">
    <property type="entry name" value="AcCoA-C-Actrans"/>
    <property type="match status" value="1"/>
</dbReference>
<dbReference type="PANTHER" id="PTHR43365:SF1">
    <property type="entry name" value="ACETYL-COA C-ACYLTRANSFERASE"/>
    <property type="match status" value="1"/>
</dbReference>
<dbReference type="SUPFAM" id="SSF53901">
    <property type="entry name" value="Thiolase-like"/>
    <property type="match status" value="2"/>
</dbReference>
<proteinExistence type="inferred from homology"/>
<dbReference type="Pfam" id="PF02803">
    <property type="entry name" value="Thiolase_C"/>
    <property type="match status" value="1"/>
</dbReference>
<evidence type="ECO:0000256" key="1">
    <source>
        <dbReference type="ARBA" id="ARBA00010982"/>
    </source>
</evidence>
<feature type="active site" description="Proton acceptor" evidence="4">
    <location>
        <position position="357"/>
    </location>
</feature>
<dbReference type="Gene3D" id="3.40.47.10">
    <property type="match status" value="2"/>
</dbReference>
<dbReference type="CDD" id="cd00751">
    <property type="entry name" value="thiolase"/>
    <property type="match status" value="1"/>
</dbReference>
<dbReference type="KEGG" id="pmy:Pmen_2591"/>
<dbReference type="NCBIfam" id="NF006090">
    <property type="entry name" value="PRK08242.1"/>
    <property type="match status" value="1"/>
</dbReference>
<evidence type="ECO:0000313" key="8">
    <source>
        <dbReference type="EMBL" id="ABP85347.1"/>
    </source>
</evidence>
<dbReference type="GO" id="GO:0003988">
    <property type="term" value="F:acetyl-CoA C-acyltransferase activity"/>
    <property type="evidence" value="ECO:0007669"/>
    <property type="project" value="UniProtKB-EC"/>
</dbReference>
<dbReference type="PANTHER" id="PTHR43365">
    <property type="entry name" value="BLR7806 PROTEIN"/>
    <property type="match status" value="1"/>
</dbReference>
<dbReference type="AlphaFoldDB" id="A4XVI1"/>
<accession>A4XVI1</accession>
<dbReference type="PROSITE" id="PS00098">
    <property type="entry name" value="THIOLASE_1"/>
    <property type="match status" value="1"/>
</dbReference>
<dbReference type="InterPro" id="IPR002155">
    <property type="entry name" value="Thiolase"/>
</dbReference>
<feature type="domain" description="Thiolase C-terminal" evidence="7">
    <location>
        <begin position="278"/>
        <end position="400"/>
    </location>
</feature>
<feature type="domain" description="Thiolase N-terminal" evidence="6">
    <location>
        <begin position="5"/>
        <end position="229"/>
    </location>
</feature>
<keyword evidence="2 5" id="KW-0808">Transferase</keyword>
<evidence type="ECO:0000256" key="5">
    <source>
        <dbReference type="RuleBase" id="RU003557"/>
    </source>
</evidence>
<dbReference type="InterPro" id="IPR020610">
    <property type="entry name" value="Thiolase_AS"/>
</dbReference>
<gene>
    <name evidence="8" type="ordered locus">Pmen_2591</name>
</gene>
<dbReference type="PROSITE" id="PS00737">
    <property type="entry name" value="THIOLASE_2"/>
    <property type="match status" value="1"/>
</dbReference>
<comment type="similarity">
    <text evidence="1 5">Belongs to the thiolase-like superfamily. Thiolase family.</text>
</comment>
<dbReference type="InterPro" id="IPR020617">
    <property type="entry name" value="Thiolase_C"/>
</dbReference>
<evidence type="ECO:0000259" key="6">
    <source>
        <dbReference type="Pfam" id="PF00108"/>
    </source>
</evidence>
<dbReference type="InterPro" id="IPR020613">
    <property type="entry name" value="Thiolase_CS"/>
</dbReference>
<feature type="active site" description="Proton acceptor" evidence="4">
    <location>
        <position position="387"/>
    </location>
</feature>
<dbReference type="InterPro" id="IPR020616">
    <property type="entry name" value="Thiolase_N"/>
</dbReference>
<dbReference type="STRING" id="399739.Pmen_2591"/>
<reference evidence="8" key="1">
    <citation type="submission" date="2007-04" db="EMBL/GenBank/DDBJ databases">
        <title>Complete sequence of Pseudomonas mendocina ymp.</title>
        <authorList>
            <consortium name="US DOE Joint Genome Institute"/>
            <person name="Copeland A."/>
            <person name="Lucas S."/>
            <person name="Lapidus A."/>
            <person name="Barry K."/>
            <person name="Glavina del Rio T."/>
            <person name="Dalin E."/>
            <person name="Tice H."/>
            <person name="Pitluck S."/>
            <person name="Kiss H."/>
            <person name="Brettin T."/>
            <person name="Detter J.C."/>
            <person name="Bruce D."/>
            <person name="Han C."/>
            <person name="Schmutz J."/>
            <person name="Larimer F."/>
            <person name="Land M."/>
            <person name="Hauser L."/>
            <person name="Kyrpides N."/>
            <person name="Mikhailova N."/>
            <person name="Hersman L."/>
            <person name="Dubois J."/>
            <person name="Maurice P."/>
            <person name="Richardson P."/>
        </authorList>
    </citation>
    <scope>NUCLEOTIDE SEQUENCE [LARGE SCALE GENOMIC DNA]</scope>
    <source>
        <strain evidence="8">Ymp</strain>
    </source>
</reference>
<evidence type="ECO:0000256" key="3">
    <source>
        <dbReference type="ARBA" id="ARBA00023315"/>
    </source>
</evidence>
<dbReference type="eggNOG" id="COG0183">
    <property type="taxonomic scope" value="Bacteria"/>
</dbReference>